<evidence type="ECO:0000313" key="2">
    <source>
        <dbReference type="Proteomes" id="UP000708208"/>
    </source>
</evidence>
<reference evidence="1" key="1">
    <citation type="submission" date="2021-06" db="EMBL/GenBank/DDBJ databases">
        <authorList>
            <person name="Hodson N. C."/>
            <person name="Mongue J. A."/>
            <person name="Jaron S. K."/>
        </authorList>
    </citation>
    <scope>NUCLEOTIDE SEQUENCE</scope>
</reference>
<sequence>MPFAQLVWSTTLTAGCGYAKDWETVVIVCRYQPMAILGKWKVMDLHVPKFAYKPGILPPQFQVTEKPEDLDESSSSGLLGQNTRETIIAEVLDYSWTDTPLD</sequence>
<dbReference type="EMBL" id="CAJVCH010031597">
    <property type="protein sequence ID" value="CAG7710007.1"/>
    <property type="molecule type" value="Genomic_DNA"/>
</dbReference>
<accession>A0A8J2J8A9</accession>
<protein>
    <submittedName>
        <fullName evidence="1">Uncharacterized protein</fullName>
    </submittedName>
</protein>
<name>A0A8J2J8A9_9HEXA</name>
<comment type="caution">
    <text evidence="1">The sequence shown here is derived from an EMBL/GenBank/DDBJ whole genome shotgun (WGS) entry which is preliminary data.</text>
</comment>
<keyword evidence="2" id="KW-1185">Reference proteome</keyword>
<gene>
    <name evidence="1" type="ORF">AFUS01_LOCUS4984</name>
</gene>
<evidence type="ECO:0000313" key="1">
    <source>
        <dbReference type="EMBL" id="CAG7710007.1"/>
    </source>
</evidence>
<organism evidence="1 2">
    <name type="scientific">Allacma fusca</name>
    <dbReference type="NCBI Taxonomy" id="39272"/>
    <lineage>
        <taxon>Eukaryota</taxon>
        <taxon>Metazoa</taxon>
        <taxon>Ecdysozoa</taxon>
        <taxon>Arthropoda</taxon>
        <taxon>Hexapoda</taxon>
        <taxon>Collembola</taxon>
        <taxon>Symphypleona</taxon>
        <taxon>Sminthuridae</taxon>
        <taxon>Allacma</taxon>
    </lineage>
</organism>
<dbReference type="Proteomes" id="UP000708208">
    <property type="component" value="Unassembled WGS sequence"/>
</dbReference>
<dbReference type="AlphaFoldDB" id="A0A8J2J8A9"/>
<proteinExistence type="predicted"/>